<dbReference type="EMBL" id="JALJOQ010000009">
    <property type="protein sequence ID" value="KAK9812038.1"/>
    <property type="molecule type" value="Genomic_DNA"/>
</dbReference>
<feature type="compositionally biased region" description="Polar residues" evidence="1">
    <location>
        <begin position="1"/>
        <end position="16"/>
    </location>
</feature>
<dbReference type="Proteomes" id="UP001465755">
    <property type="component" value="Unassembled WGS sequence"/>
</dbReference>
<dbReference type="AlphaFoldDB" id="A0AAW1PTX4"/>
<proteinExistence type="predicted"/>
<organism evidence="2 3">
    <name type="scientific">Symbiochloris irregularis</name>
    <dbReference type="NCBI Taxonomy" id="706552"/>
    <lineage>
        <taxon>Eukaryota</taxon>
        <taxon>Viridiplantae</taxon>
        <taxon>Chlorophyta</taxon>
        <taxon>core chlorophytes</taxon>
        <taxon>Trebouxiophyceae</taxon>
        <taxon>Trebouxiales</taxon>
        <taxon>Trebouxiaceae</taxon>
        <taxon>Symbiochloris</taxon>
    </lineage>
</organism>
<accession>A0AAW1PTX4</accession>
<evidence type="ECO:0000256" key="1">
    <source>
        <dbReference type="SAM" id="MobiDB-lite"/>
    </source>
</evidence>
<keyword evidence="3" id="KW-1185">Reference proteome</keyword>
<sequence>MSAPSAQRPQNVSSTKALVASSESDSDLRGGSSHRQGETACQDMLDIIVCSDLPPYLAKLYGALVALTSGQPVAYLYDNFLDNLRDLAKHRWSLLQQVEDPLTPATTRARAHAEMKAIVAATRAGIAASLRLHTRKYSEATLAVVQSNAAHPLQTVLRAHRAQMEDMQLSITQAAECAAVGAELFADLRTLRKESSKHDGQAAVTLRNAEMLAVARSTGRICCEEWLSDEQFIRMGAQQPHSAVMPNDQIGVPETASGGLATQEMHPRPDSSNNISLLKRDPILQSKLSELSVPGCCTSAIRAAGQAPKQRCRTLDFSIVSLPEQHLK</sequence>
<name>A0AAW1PTX4_9CHLO</name>
<protein>
    <submittedName>
        <fullName evidence="2">Uncharacterized protein</fullName>
    </submittedName>
</protein>
<reference evidence="2 3" key="1">
    <citation type="journal article" date="2024" name="Nat. Commun.">
        <title>Phylogenomics reveals the evolutionary origins of lichenization in chlorophyte algae.</title>
        <authorList>
            <person name="Puginier C."/>
            <person name="Libourel C."/>
            <person name="Otte J."/>
            <person name="Skaloud P."/>
            <person name="Haon M."/>
            <person name="Grisel S."/>
            <person name="Petersen M."/>
            <person name="Berrin J.G."/>
            <person name="Delaux P.M."/>
            <person name="Dal Grande F."/>
            <person name="Keller J."/>
        </authorList>
    </citation>
    <scope>NUCLEOTIDE SEQUENCE [LARGE SCALE GENOMIC DNA]</scope>
    <source>
        <strain evidence="2 3">SAG 2036</strain>
    </source>
</reference>
<comment type="caution">
    <text evidence="2">The sequence shown here is derived from an EMBL/GenBank/DDBJ whole genome shotgun (WGS) entry which is preliminary data.</text>
</comment>
<feature type="region of interest" description="Disordered" evidence="1">
    <location>
        <begin position="1"/>
        <end position="36"/>
    </location>
</feature>
<gene>
    <name evidence="2" type="ORF">WJX73_000316</name>
</gene>
<evidence type="ECO:0000313" key="3">
    <source>
        <dbReference type="Proteomes" id="UP001465755"/>
    </source>
</evidence>
<evidence type="ECO:0000313" key="2">
    <source>
        <dbReference type="EMBL" id="KAK9812038.1"/>
    </source>
</evidence>